<feature type="signal peptide" evidence="1">
    <location>
        <begin position="1"/>
        <end position="28"/>
    </location>
</feature>
<evidence type="ECO:0000256" key="1">
    <source>
        <dbReference type="SAM" id="SignalP"/>
    </source>
</evidence>
<sequence>MKKRGLAAWPAALLILFTIPAVPAQALAAPTLPSPGGGGKVGEVRHQSWSKRAFTSTPTTRTTSPRLAPLSNSSQFLQDPSFSAGPNGTAWQKSSNGGRTLIDGSHPRTASYSVDLCQNAANCADGVAQLITRPGYIFSATLTYWFTVRSPGDPTACNDLLQIGMQQPSAGPSYGVTYCPDWNGAPYVQDSIDETLFLRNMQSQTGEVYVVVQAFTDSGGASRFWVDDITLEIVWGTPPSEPTGLLAEPHNG</sequence>
<feature type="non-terminal residue" evidence="2">
    <location>
        <position position="252"/>
    </location>
</feature>
<dbReference type="AlphaFoldDB" id="A0A537KRY5"/>
<protein>
    <submittedName>
        <fullName evidence="2">Uncharacterized protein</fullName>
    </submittedName>
</protein>
<evidence type="ECO:0000313" key="3">
    <source>
        <dbReference type="Proteomes" id="UP000319353"/>
    </source>
</evidence>
<organism evidence="2 3">
    <name type="scientific">Candidatus Segetimicrobium genomatis</name>
    <dbReference type="NCBI Taxonomy" id="2569760"/>
    <lineage>
        <taxon>Bacteria</taxon>
        <taxon>Bacillati</taxon>
        <taxon>Candidatus Sysuimicrobiota</taxon>
        <taxon>Candidatus Sysuimicrobiia</taxon>
        <taxon>Candidatus Sysuimicrobiales</taxon>
        <taxon>Candidatus Segetimicrobiaceae</taxon>
        <taxon>Candidatus Segetimicrobium</taxon>
    </lineage>
</organism>
<dbReference type="EMBL" id="VBAL01000165">
    <property type="protein sequence ID" value="TMI98491.1"/>
    <property type="molecule type" value="Genomic_DNA"/>
</dbReference>
<evidence type="ECO:0000313" key="2">
    <source>
        <dbReference type="EMBL" id="TMI98491.1"/>
    </source>
</evidence>
<feature type="chain" id="PRO_5021747071" evidence="1">
    <location>
        <begin position="29"/>
        <end position="252"/>
    </location>
</feature>
<accession>A0A537KRY5</accession>
<dbReference type="Gene3D" id="2.60.120.260">
    <property type="entry name" value="Galactose-binding domain-like"/>
    <property type="match status" value="1"/>
</dbReference>
<proteinExistence type="predicted"/>
<reference evidence="2 3" key="1">
    <citation type="journal article" date="2019" name="Nat. Microbiol.">
        <title>Mediterranean grassland soil C-N compound turnover is dependent on rainfall and depth, and is mediated by genomically divergent microorganisms.</title>
        <authorList>
            <person name="Diamond S."/>
            <person name="Andeer P.F."/>
            <person name="Li Z."/>
            <person name="Crits-Christoph A."/>
            <person name="Burstein D."/>
            <person name="Anantharaman K."/>
            <person name="Lane K.R."/>
            <person name="Thomas B.C."/>
            <person name="Pan C."/>
            <person name="Northen T.R."/>
            <person name="Banfield J.F."/>
        </authorList>
    </citation>
    <scope>NUCLEOTIDE SEQUENCE [LARGE SCALE GENOMIC DNA]</scope>
    <source>
        <strain evidence="2">NP_4</strain>
    </source>
</reference>
<keyword evidence="1" id="KW-0732">Signal</keyword>
<gene>
    <name evidence="2" type="ORF">E6H01_12320</name>
</gene>
<name>A0A537KRY5_9BACT</name>
<comment type="caution">
    <text evidence="2">The sequence shown here is derived from an EMBL/GenBank/DDBJ whole genome shotgun (WGS) entry which is preliminary data.</text>
</comment>
<dbReference type="Proteomes" id="UP000319353">
    <property type="component" value="Unassembled WGS sequence"/>
</dbReference>